<dbReference type="PANTHER" id="PTHR10374">
    <property type="entry name" value="LACTOYLGLUTATHIONE LYASE GLYOXALASE I"/>
    <property type="match status" value="1"/>
</dbReference>
<evidence type="ECO:0000256" key="8">
    <source>
        <dbReference type="PIRSR" id="PIRSR604361-2"/>
    </source>
</evidence>
<dbReference type="InterPro" id="IPR004361">
    <property type="entry name" value="Glyoxalase_1"/>
</dbReference>
<feature type="binding site" evidence="8">
    <location>
        <position position="32"/>
    </location>
    <ligand>
        <name>substrate</name>
        <note>ligand shared between dimeric partners</note>
    </ligand>
</feature>
<dbReference type="PROSITE" id="PS51819">
    <property type="entry name" value="VOC"/>
    <property type="match status" value="1"/>
</dbReference>
<evidence type="ECO:0000256" key="7">
    <source>
        <dbReference type="PIRSR" id="PIRSR604361-1"/>
    </source>
</evidence>
<feature type="binding site" evidence="9">
    <location>
        <position position="98"/>
    </location>
    <ligand>
        <name>Zn(2+)</name>
        <dbReference type="ChEBI" id="CHEBI:29105"/>
        <note>ligand shared between dimeric partners</note>
    </ligand>
</feature>
<dbReference type="WBParaSite" id="nRc.2.0.1.t33614-RA">
    <property type="protein sequence ID" value="nRc.2.0.1.t33614-RA"/>
    <property type="gene ID" value="nRc.2.0.1.g33614"/>
</dbReference>
<dbReference type="PROSITE" id="PS00934">
    <property type="entry name" value="GLYOXALASE_I_1"/>
    <property type="match status" value="1"/>
</dbReference>
<sequence>MNMDGKPLTDEEISVSCHNPENNATKDFIMQQTMLRIKDPKKTLRFYTEVLGMTLLTRMHFPSMKFSLYFLGYENPSDVPKDENEQTEWALSRKATVEFTHNWGSENDPNQKYHNGNSDPRGFGHIGIAVPDVYAACRRFETMHVPFAKKPDEGKMQGLAFIKDPDDYWIEIFNPKTVAHIKAGLTQR</sequence>
<evidence type="ECO:0000256" key="6">
    <source>
        <dbReference type="ARBA" id="ARBA00023239"/>
    </source>
</evidence>
<dbReference type="SUPFAM" id="SSF54593">
    <property type="entry name" value="Glyoxalase/Bleomycin resistance protein/Dihydroxybiphenyl dioxygenase"/>
    <property type="match status" value="1"/>
</dbReference>
<comment type="similarity">
    <text evidence="2 10">Belongs to the glyoxalase I family.</text>
</comment>
<protein>
    <recommendedName>
        <fullName evidence="3 10">Lactoylglutathione lyase</fullName>
        <ecNumber evidence="3 10">4.4.1.5</ecNumber>
    </recommendedName>
    <alternativeName>
        <fullName evidence="10">Glyoxalase I</fullName>
    </alternativeName>
</protein>
<feature type="binding site" evidence="8">
    <location>
        <position position="102"/>
    </location>
    <ligand>
        <name>substrate</name>
        <note>ligand shared between dimeric partners</note>
    </ligand>
</feature>
<comment type="cofactor">
    <cofactor evidence="9">
        <name>Zn(2+)</name>
        <dbReference type="ChEBI" id="CHEBI:29105"/>
    </cofactor>
    <text evidence="9">Binds 1 zinc ion per subunit. In the homodimer, two zinc ions are bound between subunits.</text>
</comment>
<evidence type="ECO:0000259" key="11">
    <source>
        <dbReference type="PROSITE" id="PS51819"/>
    </source>
</evidence>
<comment type="catalytic activity">
    <reaction evidence="10">
        <text>(R)-S-lactoylglutathione = methylglyoxal + glutathione</text>
        <dbReference type="Rhea" id="RHEA:19069"/>
        <dbReference type="ChEBI" id="CHEBI:17158"/>
        <dbReference type="ChEBI" id="CHEBI:57474"/>
        <dbReference type="ChEBI" id="CHEBI:57925"/>
        <dbReference type="EC" id="4.4.1.5"/>
    </reaction>
</comment>
<feature type="binding site" evidence="8">
    <location>
        <position position="121"/>
    </location>
    <ligand>
        <name>substrate</name>
        <note>ligand shared between dimeric partners</note>
    </ligand>
</feature>
<feature type="binding site" evidence="9">
    <location>
        <position position="125"/>
    </location>
    <ligand>
        <name>Zn(2+)</name>
        <dbReference type="ChEBI" id="CHEBI:29105"/>
        <note>ligand shared between dimeric partners</note>
    </ligand>
</feature>
<proteinExistence type="inferred from homology"/>
<evidence type="ECO:0000256" key="2">
    <source>
        <dbReference type="ARBA" id="ARBA00010363"/>
    </source>
</evidence>
<evidence type="ECO:0000256" key="3">
    <source>
        <dbReference type="ARBA" id="ARBA00012081"/>
    </source>
</evidence>
<dbReference type="PROSITE" id="PS00935">
    <property type="entry name" value="GLYOXALASE_I_2"/>
    <property type="match status" value="1"/>
</dbReference>
<feature type="binding site" evidence="8">
    <location>
        <begin position="155"/>
        <end position="156"/>
    </location>
    <ligand>
        <name>substrate</name>
        <note>ligand shared between dimeric partners</note>
    </ligand>
</feature>
<comment type="function">
    <text evidence="10">Catalyzes the conversion of hemimercaptal, formed from methylglyoxal and glutathione, to S-lactoylglutathione.</text>
</comment>
<dbReference type="CDD" id="cd07233">
    <property type="entry name" value="GlxI_Zn"/>
    <property type="match status" value="1"/>
</dbReference>
<evidence type="ECO:0000256" key="1">
    <source>
        <dbReference type="ARBA" id="ARBA00005008"/>
    </source>
</evidence>
<feature type="binding site" evidence="9">
    <location>
        <position position="32"/>
    </location>
    <ligand>
        <name>Zn(2+)</name>
        <dbReference type="ChEBI" id="CHEBI:29105"/>
        <note>ligand shared between dimeric partners</note>
    </ligand>
</feature>
<dbReference type="InterPro" id="IPR029068">
    <property type="entry name" value="Glyas_Bleomycin-R_OHBP_Dase"/>
</dbReference>
<keyword evidence="4 9" id="KW-0479">Metal-binding</keyword>
<dbReference type="OMA" id="THNWDTP"/>
<feature type="active site" description="Proton donor/acceptor" evidence="7">
    <location>
        <position position="171"/>
    </location>
</feature>
<dbReference type="InterPro" id="IPR037523">
    <property type="entry name" value="VOC_core"/>
</dbReference>
<feature type="binding site" evidence="8">
    <location>
        <position position="36"/>
    </location>
    <ligand>
        <name>substrate</name>
        <note>ligand shared between dimeric partners</note>
    </ligand>
</feature>
<evidence type="ECO:0000256" key="9">
    <source>
        <dbReference type="PIRSR" id="PIRSR604361-3"/>
    </source>
</evidence>
<keyword evidence="6 10" id="KW-0456">Lyase</keyword>
<feature type="binding site" evidence="8">
    <location>
        <position position="125"/>
    </location>
    <ligand>
        <name>substrate</name>
        <note>ligand shared between dimeric partners</note>
    </ligand>
</feature>
<accession>A0A915K5Z8</accession>
<dbReference type="Proteomes" id="UP000887565">
    <property type="component" value="Unplaced"/>
</dbReference>
<dbReference type="InterPro" id="IPR004360">
    <property type="entry name" value="Glyas_Fos-R_dOase_dom"/>
</dbReference>
<dbReference type="InterPro" id="IPR018146">
    <property type="entry name" value="Glyoxalase_1_CS"/>
</dbReference>
<reference evidence="13" key="1">
    <citation type="submission" date="2022-11" db="UniProtKB">
        <authorList>
            <consortium name="WormBaseParasite"/>
        </authorList>
    </citation>
    <scope>IDENTIFICATION</scope>
</reference>
<keyword evidence="12" id="KW-1185">Reference proteome</keyword>
<dbReference type="Pfam" id="PF00903">
    <property type="entry name" value="Glyoxalase"/>
    <property type="match status" value="1"/>
</dbReference>
<dbReference type="AlphaFoldDB" id="A0A915K5Z8"/>
<feature type="domain" description="VOC" evidence="11">
    <location>
        <begin position="29"/>
        <end position="175"/>
    </location>
</feature>
<dbReference type="GO" id="GO:0046872">
    <property type="term" value="F:metal ion binding"/>
    <property type="evidence" value="ECO:0007669"/>
    <property type="project" value="UniProtKB-UniRule"/>
</dbReference>
<evidence type="ECO:0000313" key="12">
    <source>
        <dbReference type="Proteomes" id="UP000887565"/>
    </source>
</evidence>
<evidence type="ECO:0000313" key="13">
    <source>
        <dbReference type="WBParaSite" id="nRc.2.0.1.t33614-RA"/>
    </source>
</evidence>
<organism evidence="12 13">
    <name type="scientific">Romanomermis culicivorax</name>
    <name type="common">Nematode worm</name>
    <dbReference type="NCBI Taxonomy" id="13658"/>
    <lineage>
        <taxon>Eukaryota</taxon>
        <taxon>Metazoa</taxon>
        <taxon>Ecdysozoa</taxon>
        <taxon>Nematoda</taxon>
        <taxon>Enoplea</taxon>
        <taxon>Dorylaimia</taxon>
        <taxon>Mermithida</taxon>
        <taxon>Mermithoidea</taxon>
        <taxon>Mermithidae</taxon>
        <taxon>Romanomermis</taxon>
    </lineage>
</organism>
<dbReference type="NCBIfam" id="TIGR00068">
    <property type="entry name" value="glyox_I"/>
    <property type="match status" value="1"/>
</dbReference>
<comment type="pathway">
    <text evidence="1 10">Secondary metabolite metabolism; methylglyoxal degradation; (R)-lactate from methylglyoxal: step 1/2.</text>
</comment>
<dbReference type="PANTHER" id="PTHR10374:SF30">
    <property type="entry name" value="LACTOYLGLUTATHIONE LYASE"/>
    <property type="match status" value="1"/>
</dbReference>
<dbReference type="EC" id="4.4.1.5" evidence="3 10"/>
<keyword evidence="5 9" id="KW-0862">Zinc</keyword>
<feature type="binding site" evidence="9">
    <location>
        <position position="171"/>
    </location>
    <ligand>
        <name>Zn(2+)</name>
        <dbReference type="ChEBI" id="CHEBI:29105"/>
        <note>ligand shared between dimeric partners</note>
    </ligand>
</feature>
<evidence type="ECO:0000256" key="10">
    <source>
        <dbReference type="RuleBase" id="RU361179"/>
    </source>
</evidence>
<evidence type="ECO:0000256" key="4">
    <source>
        <dbReference type="ARBA" id="ARBA00022723"/>
    </source>
</evidence>
<name>A0A915K5Z8_ROMCU</name>
<dbReference type="GO" id="GO:0004462">
    <property type="term" value="F:lactoylglutathione lyase activity"/>
    <property type="evidence" value="ECO:0007669"/>
    <property type="project" value="UniProtKB-UniRule"/>
</dbReference>
<evidence type="ECO:0000256" key="5">
    <source>
        <dbReference type="ARBA" id="ARBA00022833"/>
    </source>
</evidence>
<dbReference type="Gene3D" id="3.10.180.10">
    <property type="entry name" value="2,3-Dihydroxybiphenyl 1,2-Dioxygenase, domain 1"/>
    <property type="match status" value="1"/>
</dbReference>